<protein>
    <submittedName>
        <fullName evidence="1">Uncharacterized protein</fullName>
    </submittedName>
</protein>
<accession>A0A563VY89</accession>
<dbReference type="EMBL" id="CAACVJ010000380">
    <property type="protein sequence ID" value="VEP16386.1"/>
    <property type="molecule type" value="Genomic_DNA"/>
</dbReference>
<evidence type="ECO:0000313" key="2">
    <source>
        <dbReference type="Proteomes" id="UP000320055"/>
    </source>
</evidence>
<evidence type="ECO:0000313" key="1">
    <source>
        <dbReference type="EMBL" id="VEP16386.1"/>
    </source>
</evidence>
<gene>
    <name evidence="1" type="ORF">H1P_4400004</name>
</gene>
<keyword evidence="2" id="KW-1185">Reference proteome</keyword>
<name>A0A563VY89_9CYAN</name>
<sequence>MCLVRQVLLTNSDVPFSYLLMFSNEIYIGQLRLNLFSQYKQVYAL</sequence>
<dbReference type="AlphaFoldDB" id="A0A563VY89"/>
<proteinExistence type="predicted"/>
<organism evidence="1 2">
    <name type="scientific">Hyella patelloides LEGE 07179</name>
    <dbReference type="NCBI Taxonomy" id="945734"/>
    <lineage>
        <taxon>Bacteria</taxon>
        <taxon>Bacillati</taxon>
        <taxon>Cyanobacteriota</taxon>
        <taxon>Cyanophyceae</taxon>
        <taxon>Pleurocapsales</taxon>
        <taxon>Hyellaceae</taxon>
        <taxon>Hyella</taxon>
    </lineage>
</organism>
<dbReference type="Proteomes" id="UP000320055">
    <property type="component" value="Unassembled WGS sequence"/>
</dbReference>
<reference evidence="1 2" key="1">
    <citation type="submission" date="2019-01" db="EMBL/GenBank/DDBJ databases">
        <authorList>
            <person name="Brito A."/>
        </authorList>
    </citation>
    <scope>NUCLEOTIDE SEQUENCE [LARGE SCALE GENOMIC DNA]</scope>
    <source>
        <strain evidence="1">1</strain>
    </source>
</reference>